<keyword evidence="2" id="KW-1185">Reference proteome</keyword>
<dbReference type="Proteomes" id="UP000321362">
    <property type="component" value="Chromosome"/>
</dbReference>
<accession>A0A5B8W4D7</accession>
<organism evidence="1 2">
    <name type="scientific">Mucilaginibacter ginsenosidivorax</name>
    <dbReference type="NCBI Taxonomy" id="862126"/>
    <lineage>
        <taxon>Bacteria</taxon>
        <taxon>Pseudomonadati</taxon>
        <taxon>Bacteroidota</taxon>
        <taxon>Sphingobacteriia</taxon>
        <taxon>Sphingobacteriales</taxon>
        <taxon>Sphingobacteriaceae</taxon>
        <taxon>Mucilaginibacter</taxon>
    </lineage>
</organism>
<reference evidence="1 2" key="1">
    <citation type="journal article" date="2013" name="J. Microbiol.">
        <title>Mucilaginibacter ginsenosidivorax sp. nov., with ginsenoside converting activity isolated from sediment.</title>
        <authorList>
            <person name="Kim J.K."/>
            <person name="Choi T.E."/>
            <person name="Liu Q.M."/>
            <person name="Park H.Y."/>
            <person name="Yi T.H."/>
            <person name="Yoon M.H."/>
            <person name="Kim S.C."/>
            <person name="Im W.T."/>
        </authorList>
    </citation>
    <scope>NUCLEOTIDE SEQUENCE [LARGE SCALE GENOMIC DNA]</scope>
    <source>
        <strain evidence="1 2">KHI28</strain>
    </source>
</reference>
<dbReference type="KEGG" id="mgk:FSB76_18465"/>
<protein>
    <submittedName>
        <fullName evidence="1">Uncharacterized protein</fullName>
    </submittedName>
</protein>
<dbReference type="AlphaFoldDB" id="A0A5B8W4D7"/>
<dbReference type="EMBL" id="CP042437">
    <property type="protein sequence ID" value="QEC77825.1"/>
    <property type="molecule type" value="Genomic_DNA"/>
</dbReference>
<name>A0A5B8W4D7_9SPHI</name>
<gene>
    <name evidence="1" type="ORF">FSB76_18465</name>
</gene>
<sequence>MKEYILSQLQSVQLVMDGLDKLREEHDPFTTFWYFWHVLEFINWMKANHPDDYELYELETDFEFLDEFGDAYVNIFDRGPVKFYRRYDDGIYNIDVPIPKMIKKLYDYVINLQEEELAKANAALANGTASFSQVMDMLAIINTNVNKVGTAVGNIPVIDPADLAEKFVEHVANPPKPEQKMTKKEQLKAEATKRIAQEDLKELQKRHNQGN</sequence>
<evidence type="ECO:0000313" key="2">
    <source>
        <dbReference type="Proteomes" id="UP000321362"/>
    </source>
</evidence>
<proteinExistence type="predicted"/>
<dbReference type="RefSeq" id="WP_147055878.1">
    <property type="nucleotide sequence ID" value="NZ_CP042437.1"/>
</dbReference>
<evidence type="ECO:0000313" key="1">
    <source>
        <dbReference type="EMBL" id="QEC77825.1"/>
    </source>
</evidence>